<feature type="domain" description="Penicillin-binding protein transpeptidase" evidence="16">
    <location>
        <begin position="401"/>
        <end position="665"/>
    </location>
</feature>
<evidence type="ECO:0000256" key="2">
    <source>
        <dbReference type="ARBA" id="ARBA00007739"/>
    </source>
</evidence>
<feature type="compositionally biased region" description="Basic residues" evidence="14">
    <location>
        <begin position="69"/>
        <end position="83"/>
    </location>
</feature>
<evidence type="ECO:0000256" key="7">
    <source>
        <dbReference type="ARBA" id="ARBA00022801"/>
    </source>
</evidence>
<feature type="region of interest" description="Disordered" evidence="14">
    <location>
        <begin position="619"/>
        <end position="646"/>
    </location>
</feature>
<keyword evidence="10" id="KW-0511">Multifunctional enzyme</keyword>
<feature type="compositionally biased region" description="Basic and acidic residues" evidence="14">
    <location>
        <begin position="34"/>
        <end position="51"/>
    </location>
</feature>
<dbReference type="GO" id="GO:0008658">
    <property type="term" value="F:penicillin binding"/>
    <property type="evidence" value="ECO:0007669"/>
    <property type="project" value="InterPro"/>
</dbReference>
<dbReference type="AlphaFoldDB" id="A0A1G4Z1C8"/>
<evidence type="ECO:0000256" key="11">
    <source>
        <dbReference type="ARBA" id="ARBA00023316"/>
    </source>
</evidence>
<dbReference type="PANTHER" id="PTHR32282">
    <property type="entry name" value="BINDING PROTEIN TRANSPEPTIDASE, PUTATIVE-RELATED"/>
    <property type="match status" value="1"/>
</dbReference>
<organism evidence="18 19">
    <name type="scientific">Klenkia marina</name>
    <dbReference type="NCBI Taxonomy" id="1960309"/>
    <lineage>
        <taxon>Bacteria</taxon>
        <taxon>Bacillati</taxon>
        <taxon>Actinomycetota</taxon>
        <taxon>Actinomycetes</taxon>
        <taxon>Geodermatophilales</taxon>
        <taxon>Geodermatophilaceae</taxon>
        <taxon>Klenkia</taxon>
    </lineage>
</organism>
<feature type="compositionally biased region" description="Low complexity" evidence="14">
    <location>
        <begin position="52"/>
        <end position="68"/>
    </location>
</feature>
<evidence type="ECO:0000256" key="1">
    <source>
        <dbReference type="ARBA" id="ARBA00007090"/>
    </source>
</evidence>
<evidence type="ECO:0000313" key="18">
    <source>
        <dbReference type="EMBL" id="SCX59038.1"/>
    </source>
</evidence>
<gene>
    <name evidence="18" type="ORF">SAMN03159343_3882</name>
</gene>
<feature type="domain" description="Glycosyl transferase family 51" evidence="17">
    <location>
        <begin position="138"/>
        <end position="308"/>
    </location>
</feature>
<dbReference type="Gene3D" id="3.40.710.10">
    <property type="entry name" value="DD-peptidase/beta-lactamase superfamily"/>
    <property type="match status" value="1"/>
</dbReference>
<evidence type="ECO:0000259" key="17">
    <source>
        <dbReference type="Pfam" id="PF00912"/>
    </source>
</evidence>
<evidence type="ECO:0000313" key="19">
    <source>
        <dbReference type="Proteomes" id="UP000198981"/>
    </source>
</evidence>
<feature type="transmembrane region" description="Helical" evidence="15">
    <location>
        <begin position="87"/>
        <end position="111"/>
    </location>
</feature>
<dbReference type="STRING" id="1960309.SAMN03159343_3882"/>
<keyword evidence="15" id="KW-0812">Transmembrane</keyword>
<dbReference type="GO" id="GO:0030288">
    <property type="term" value="C:outer membrane-bounded periplasmic space"/>
    <property type="evidence" value="ECO:0007669"/>
    <property type="project" value="TreeGrafter"/>
</dbReference>
<dbReference type="Pfam" id="PF00905">
    <property type="entry name" value="Transpeptidase"/>
    <property type="match status" value="1"/>
</dbReference>
<evidence type="ECO:0000256" key="4">
    <source>
        <dbReference type="ARBA" id="ARBA00022670"/>
    </source>
</evidence>
<protein>
    <submittedName>
        <fullName evidence="18">Membrane carboxypeptidase (Penicillin-binding protein)</fullName>
    </submittedName>
</protein>
<dbReference type="RefSeq" id="WP_243470096.1">
    <property type="nucleotide sequence ID" value="NZ_FMUH01000007.1"/>
</dbReference>
<keyword evidence="11" id="KW-0961">Cell wall biogenesis/degradation</keyword>
<comment type="catalytic activity">
    <reaction evidence="13">
        <text>[GlcNAc-(1-&gt;4)-Mur2Ac(oyl-L-Ala-gamma-D-Glu-L-Lys-D-Ala-D-Ala)](n)-di-trans,octa-cis-undecaprenyl diphosphate + beta-D-GlcNAc-(1-&gt;4)-Mur2Ac(oyl-L-Ala-gamma-D-Glu-L-Lys-D-Ala-D-Ala)-di-trans,octa-cis-undecaprenyl diphosphate = [GlcNAc-(1-&gt;4)-Mur2Ac(oyl-L-Ala-gamma-D-Glu-L-Lys-D-Ala-D-Ala)](n+1)-di-trans,octa-cis-undecaprenyl diphosphate + di-trans,octa-cis-undecaprenyl diphosphate + H(+)</text>
        <dbReference type="Rhea" id="RHEA:23708"/>
        <dbReference type="Rhea" id="RHEA-COMP:9602"/>
        <dbReference type="Rhea" id="RHEA-COMP:9603"/>
        <dbReference type="ChEBI" id="CHEBI:15378"/>
        <dbReference type="ChEBI" id="CHEBI:58405"/>
        <dbReference type="ChEBI" id="CHEBI:60033"/>
        <dbReference type="ChEBI" id="CHEBI:78435"/>
        <dbReference type="EC" id="2.4.99.28"/>
    </reaction>
</comment>
<dbReference type="Proteomes" id="UP000198981">
    <property type="component" value="Unassembled WGS sequence"/>
</dbReference>
<comment type="similarity">
    <text evidence="2">In the N-terminal section; belongs to the glycosyltransferase 51 family.</text>
</comment>
<comment type="similarity">
    <text evidence="1">In the C-terminal section; belongs to the transpeptidase family.</text>
</comment>
<dbReference type="SUPFAM" id="SSF53955">
    <property type="entry name" value="Lysozyme-like"/>
    <property type="match status" value="1"/>
</dbReference>
<dbReference type="FunFam" id="1.10.3810.10:FF:000001">
    <property type="entry name" value="Penicillin-binding protein 1A"/>
    <property type="match status" value="1"/>
</dbReference>
<evidence type="ECO:0000256" key="8">
    <source>
        <dbReference type="ARBA" id="ARBA00022960"/>
    </source>
</evidence>
<evidence type="ECO:0000256" key="12">
    <source>
        <dbReference type="ARBA" id="ARBA00034000"/>
    </source>
</evidence>
<dbReference type="InterPro" id="IPR001264">
    <property type="entry name" value="Glyco_trans_51"/>
</dbReference>
<keyword evidence="5" id="KW-0328">Glycosyltransferase</keyword>
<evidence type="ECO:0000256" key="3">
    <source>
        <dbReference type="ARBA" id="ARBA00022645"/>
    </source>
</evidence>
<dbReference type="GO" id="GO:0008360">
    <property type="term" value="P:regulation of cell shape"/>
    <property type="evidence" value="ECO:0007669"/>
    <property type="project" value="UniProtKB-KW"/>
</dbReference>
<comment type="catalytic activity">
    <reaction evidence="12">
        <text>Preferential cleavage: (Ac)2-L-Lys-D-Ala-|-D-Ala. Also transpeptidation of peptidyl-alanyl moieties that are N-acyl substituents of D-alanine.</text>
        <dbReference type="EC" id="3.4.16.4"/>
    </reaction>
</comment>
<evidence type="ECO:0000256" key="9">
    <source>
        <dbReference type="ARBA" id="ARBA00022984"/>
    </source>
</evidence>
<dbReference type="Gene3D" id="1.10.3810.10">
    <property type="entry name" value="Biosynthetic peptidoglycan transglycosylase-like"/>
    <property type="match status" value="1"/>
</dbReference>
<feature type="compositionally biased region" description="Low complexity" evidence="14">
    <location>
        <begin position="722"/>
        <end position="758"/>
    </location>
</feature>
<proteinExistence type="inferred from homology"/>
<evidence type="ECO:0000256" key="14">
    <source>
        <dbReference type="SAM" id="MobiDB-lite"/>
    </source>
</evidence>
<feature type="region of interest" description="Disordered" evidence="14">
    <location>
        <begin position="707"/>
        <end position="795"/>
    </location>
</feature>
<dbReference type="GO" id="GO:0009252">
    <property type="term" value="P:peptidoglycan biosynthetic process"/>
    <property type="evidence" value="ECO:0007669"/>
    <property type="project" value="UniProtKB-KW"/>
</dbReference>
<dbReference type="InterPro" id="IPR036950">
    <property type="entry name" value="PBP_transglycosylase"/>
</dbReference>
<dbReference type="GO" id="GO:0009002">
    <property type="term" value="F:serine-type D-Ala-D-Ala carboxypeptidase activity"/>
    <property type="evidence" value="ECO:0007669"/>
    <property type="project" value="UniProtKB-EC"/>
</dbReference>
<keyword evidence="15" id="KW-0472">Membrane</keyword>
<feature type="region of interest" description="Disordered" evidence="14">
    <location>
        <begin position="1"/>
        <end position="83"/>
    </location>
</feature>
<keyword evidence="8" id="KW-0133">Cell shape</keyword>
<evidence type="ECO:0000256" key="13">
    <source>
        <dbReference type="ARBA" id="ARBA00049902"/>
    </source>
</evidence>
<dbReference type="SUPFAM" id="SSF56601">
    <property type="entry name" value="beta-lactamase/transpeptidase-like"/>
    <property type="match status" value="1"/>
</dbReference>
<feature type="region of interest" description="Disordered" evidence="14">
    <location>
        <begin position="452"/>
        <end position="476"/>
    </location>
</feature>
<dbReference type="GO" id="GO:0071555">
    <property type="term" value="P:cell wall organization"/>
    <property type="evidence" value="ECO:0007669"/>
    <property type="project" value="UniProtKB-KW"/>
</dbReference>
<keyword evidence="9" id="KW-0573">Peptidoglycan synthesis</keyword>
<evidence type="ECO:0000256" key="10">
    <source>
        <dbReference type="ARBA" id="ARBA00023268"/>
    </source>
</evidence>
<keyword evidence="19" id="KW-1185">Reference proteome</keyword>
<evidence type="ECO:0000256" key="5">
    <source>
        <dbReference type="ARBA" id="ARBA00022676"/>
    </source>
</evidence>
<keyword evidence="4" id="KW-0645">Protease</keyword>
<dbReference type="GO" id="GO:0008955">
    <property type="term" value="F:peptidoglycan glycosyltransferase activity"/>
    <property type="evidence" value="ECO:0007669"/>
    <property type="project" value="UniProtKB-EC"/>
</dbReference>
<dbReference type="EMBL" id="FMUH01000007">
    <property type="protein sequence ID" value="SCX59038.1"/>
    <property type="molecule type" value="Genomic_DNA"/>
</dbReference>
<evidence type="ECO:0000256" key="15">
    <source>
        <dbReference type="SAM" id="Phobius"/>
    </source>
</evidence>
<dbReference type="GO" id="GO:0006508">
    <property type="term" value="P:proteolysis"/>
    <property type="evidence" value="ECO:0007669"/>
    <property type="project" value="UniProtKB-KW"/>
</dbReference>
<dbReference type="InterPro" id="IPR023346">
    <property type="entry name" value="Lysozyme-like_dom_sf"/>
</dbReference>
<reference evidence="19" key="1">
    <citation type="submission" date="2016-10" db="EMBL/GenBank/DDBJ databases">
        <authorList>
            <person name="Varghese N."/>
            <person name="Submissions S."/>
        </authorList>
    </citation>
    <scope>NUCLEOTIDE SEQUENCE [LARGE SCALE GENOMIC DNA]</scope>
    <source>
        <strain evidence="19">DSM 45722</strain>
    </source>
</reference>
<keyword evidence="6" id="KW-0808">Transferase</keyword>
<dbReference type="Pfam" id="PF00912">
    <property type="entry name" value="Transgly"/>
    <property type="match status" value="1"/>
</dbReference>
<sequence>MPPHDETSPVGLPAGSVRRPPPARAGREGGGGRPDPRRPDPRTARRGDRGRTTAARTDGGAKVSARPAPGKKRAKGKRTAKQKRRRVYKVLASLVLGGLLLLGVFVGVVYANTKVPSLDDVSQAQTTIVYYSDGTTEMARLGSENRIAVSLDQVSEPARDAILAAENRNFYSDPGISVTGIARAAWNNLTGGATQGGSTITQQYVKNTLLTADQTFSRKFQELFLAVKLDNNYSKDEILEGYLNTIYFGRGAYGIQAAAQTYFGVDASALTAQQGAVLAVLIRSPSAYDPANNPEGAQDRWGLVLDGMVEQDWLSQADRDASTYPAVLPVTGSSLGLPDGPEGLIVQQALAEMESRLSLTQDEVLSGGYRIVTTVNPAYQQAAVETVASVMEGEPETLRQALVAVEPRTGAVLAYYGGTTGTGFDYAQAQRPPGSSFKPYAMATALEQGISISSRRDGSSPQTFSDREQPVRNSGGASCGDCTLVQAMTRSLNTTFYGLALEVGPENVRATALAAMGLGDTWQSGTLAGAKTLANSEGFTGSAIGIGEYEVRPIDQAVGFATLANGGVRHATHFIQQVTDSEGGVVVSPESVVDAGTQAIPADVASDTTLSTEGVAAYSKRSLDGDRPVASKTGTQGLQGSTSDNTDAWMVGYTPSISTAVWMGSDTPSAIENASGGPIFGSGLPGQIWQEFMDRVLDGTPVEELPTEQLIDGDTGNSNAVPDPTTEAPRTTEAPAPSTTQAPAPAPTTEAPTTTVPPTTAPPTTAPPTTQPAPGGGGGGLVPVPGQPGNGQGGG</sequence>
<name>A0A1G4Z1C8_9ACTN</name>
<evidence type="ECO:0000256" key="6">
    <source>
        <dbReference type="ARBA" id="ARBA00022679"/>
    </source>
</evidence>
<dbReference type="InterPro" id="IPR001460">
    <property type="entry name" value="PCN-bd_Tpept"/>
</dbReference>
<dbReference type="InterPro" id="IPR012338">
    <property type="entry name" value="Beta-lactam/transpept-like"/>
</dbReference>
<feature type="compositionally biased region" description="Polar residues" evidence="14">
    <location>
        <begin position="632"/>
        <end position="646"/>
    </location>
</feature>
<dbReference type="InterPro" id="IPR050396">
    <property type="entry name" value="Glycosyltr_51/Transpeptidase"/>
</dbReference>
<keyword evidence="15" id="KW-1133">Transmembrane helix</keyword>
<feature type="compositionally biased region" description="Pro residues" evidence="14">
    <location>
        <begin position="759"/>
        <end position="771"/>
    </location>
</feature>
<keyword evidence="3 18" id="KW-0121">Carboxypeptidase</keyword>
<accession>A0A1G4Z1C8</accession>
<keyword evidence="7" id="KW-0378">Hydrolase</keyword>
<evidence type="ECO:0000259" key="16">
    <source>
        <dbReference type="Pfam" id="PF00905"/>
    </source>
</evidence>
<dbReference type="PANTHER" id="PTHR32282:SF34">
    <property type="entry name" value="PENICILLIN-BINDING PROTEIN 1A"/>
    <property type="match status" value="1"/>
</dbReference>